<proteinExistence type="inferred from homology"/>
<dbReference type="AlphaFoldDB" id="A0A5A8F5A0"/>
<sequence>MKKIGFTTTIPVEVIIAGDCLPVDLNNVFITSEKPYTYIEKAEEDGLPRNTCSWIKGIYTAVMNKSVDEVIGVVEGDCSNTHALMEIFRDNGIPVLSFAYPYGEKEKYALLKKQIEKLMLHFGLDWKILEKTVSRIDKIREKLIMLDNLTVEGYVNGFENHLWLVSSTDFNSNYIRFEKDLEQFLDEAKSRKRKDAKVRLGFIGVPTIFSDIYQFVEERDCAVVFNEVQRQFSIPYLEYDYVERFVRYTYPYDITYRLADIKKEIVKREIDGIIHYVQSFCYRQIQDVIFKKELDVPVITIEGNDPESIDARTKIRLESFIEMLIGKRGV</sequence>
<comment type="caution">
    <text evidence="2">The sequence shown here is derived from an EMBL/GenBank/DDBJ whole genome shotgun (WGS) entry which is preliminary data.</text>
</comment>
<evidence type="ECO:0000313" key="3">
    <source>
        <dbReference type="Proteomes" id="UP000322876"/>
    </source>
</evidence>
<name>A0A5A8F5A0_9BACT</name>
<evidence type="ECO:0000313" key="2">
    <source>
        <dbReference type="EMBL" id="KAA0258215.1"/>
    </source>
</evidence>
<dbReference type="Gene3D" id="3.40.50.11900">
    <property type="match status" value="1"/>
</dbReference>
<organism evidence="2 3">
    <name type="scientific">Deferribacter autotrophicus</name>
    <dbReference type="NCBI Taxonomy" id="500465"/>
    <lineage>
        <taxon>Bacteria</taxon>
        <taxon>Pseudomonadati</taxon>
        <taxon>Deferribacterota</taxon>
        <taxon>Deferribacteres</taxon>
        <taxon>Deferribacterales</taxon>
        <taxon>Deferribacteraceae</taxon>
        <taxon>Deferribacter</taxon>
    </lineage>
</organism>
<keyword evidence="3" id="KW-1185">Reference proteome</keyword>
<dbReference type="Gene3D" id="3.40.50.11890">
    <property type="match status" value="1"/>
</dbReference>
<dbReference type="OrthoDB" id="9810278at2"/>
<dbReference type="InterPro" id="IPR010327">
    <property type="entry name" value="FldB/FldC_alpha/beta"/>
</dbReference>
<dbReference type="PANTHER" id="PTHR30548">
    <property type="entry name" value="2-HYDROXYGLUTARYL-COA DEHYDRATASE, D-COMPONENT-RELATED"/>
    <property type="match status" value="1"/>
</dbReference>
<reference evidence="2 3" key="1">
    <citation type="submission" date="2019-06" db="EMBL/GenBank/DDBJ databases">
        <title>Genomic insights into carbon and energy metabolism of Deferribacter autotrophicus revealed new metabolic traits in the phylum Deferribacteres.</title>
        <authorList>
            <person name="Slobodkin A.I."/>
            <person name="Slobodkina G.B."/>
            <person name="Allioux M."/>
            <person name="Alain K."/>
            <person name="Jebbar M."/>
            <person name="Shadrin V."/>
            <person name="Kublanov I.V."/>
            <person name="Toshchakov S.V."/>
            <person name="Bonch-Osmolovskaya E.A."/>
        </authorList>
    </citation>
    <scope>NUCLEOTIDE SEQUENCE [LARGE SCALE GENOMIC DNA]</scope>
    <source>
        <strain evidence="2 3">SL50</strain>
    </source>
</reference>
<gene>
    <name evidence="2" type="ORF">FHQ18_07430</name>
</gene>
<evidence type="ECO:0000256" key="1">
    <source>
        <dbReference type="ARBA" id="ARBA00005806"/>
    </source>
</evidence>
<dbReference type="EMBL" id="VFJB01000005">
    <property type="protein sequence ID" value="KAA0258215.1"/>
    <property type="molecule type" value="Genomic_DNA"/>
</dbReference>
<accession>A0A5A8F5A0</accession>
<protein>
    <submittedName>
        <fullName evidence="2">2-hydroxyacyl-CoA dehydratase</fullName>
    </submittedName>
</protein>
<dbReference type="Pfam" id="PF06050">
    <property type="entry name" value="HGD-D"/>
    <property type="match status" value="1"/>
</dbReference>
<dbReference type="Proteomes" id="UP000322876">
    <property type="component" value="Unassembled WGS sequence"/>
</dbReference>
<dbReference type="RefSeq" id="WP_149266535.1">
    <property type="nucleotide sequence ID" value="NZ_VFJB01000005.1"/>
</dbReference>
<dbReference type="PANTHER" id="PTHR30548:SF3">
    <property type="entry name" value="2-HYDROXYACYL-COA DEHYDRATASE"/>
    <property type="match status" value="1"/>
</dbReference>
<comment type="similarity">
    <text evidence="1">Belongs to the FldB/FldC dehydratase alpha/beta subunit family.</text>
</comment>